<name>A0ABP0F3J3_CLALP</name>
<keyword evidence="2" id="KW-1185">Reference proteome</keyword>
<comment type="caution">
    <text evidence="1">The sequence shown here is derived from an EMBL/GenBank/DDBJ whole genome shotgun (WGS) entry which is preliminary data.</text>
</comment>
<dbReference type="EMBL" id="CAWYQH010000013">
    <property type="protein sequence ID" value="CAK8674288.1"/>
    <property type="molecule type" value="Genomic_DNA"/>
</dbReference>
<evidence type="ECO:0000313" key="2">
    <source>
        <dbReference type="Proteomes" id="UP001642483"/>
    </source>
</evidence>
<organism evidence="1 2">
    <name type="scientific">Clavelina lepadiformis</name>
    <name type="common">Light-bulb sea squirt</name>
    <name type="synonym">Ascidia lepadiformis</name>
    <dbReference type="NCBI Taxonomy" id="159417"/>
    <lineage>
        <taxon>Eukaryota</taxon>
        <taxon>Metazoa</taxon>
        <taxon>Chordata</taxon>
        <taxon>Tunicata</taxon>
        <taxon>Ascidiacea</taxon>
        <taxon>Aplousobranchia</taxon>
        <taxon>Clavelinidae</taxon>
        <taxon>Clavelina</taxon>
    </lineage>
</organism>
<accession>A0ABP0F3J3</accession>
<reference evidence="1 2" key="1">
    <citation type="submission" date="2024-02" db="EMBL/GenBank/DDBJ databases">
        <authorList>
            <person name="Daric V."/>
            <person name="Darras S."/>
        </authorList>
    </citation>
    <scope>NUCLEOTIDE SEQUENCE [LARGE SCALE GENOMIC DNA]</scope>
</reference>
<proteinExistence type="predicted"/>
<dbReference type="Proteomes" id="UP001642483">
    <property type="component" value="Unassembled WGS sequence"/>
</dbReference>
<protein>
    <submittedName>
        <fullName evidence="1">Uncharacterized protein</fullName>
    </submittedName>
</protein>
<evidence type="ECO:0000313" key="1">
    <source>
        <dbReference type="EMBL" id="CAK8674288.1"/>
    </source>
</evidence>
<sequence>MTVDGMKRLLSNECIVNVCCDEGWDLCANLIEQHSTPSFKSVTLPSHDQAR</sequence>
<gene>
    <name evidence="1" type="ORF">CVLEPA_LOCUS4002</name>
</gene>